<dbReference type="EMBL" id="PQXK01000233">
    <property type="protein sequence ID" value="TGO33661.1"/>
    <property type="molecule type" value="Genomic_DNA"/>
</dbReference>
<organism evidence="2 3">
    <name type="scientific">Botrytis hyacinthi</name>
    <dbReference type="NCBI Taxonomy" id="278943"/>
    <lineage>
        <taxon>Eukaryota</taxon>
        <taxon>Fungi</taxon>
        <taxon>Dikarya</taxon>
        <taxon>Ascomycota</taxon>
        <taxon>Pezizomycotina</taxon>
        <taxon>Leotiomycetes</taxon>
        <taxon>Helotiales</taxon>
        <taxon>Sclerotiniaceae</taxon>
        <taxon>Botrytis</taxon>
    </lineage>
</organism>
<accession>A0A4Z1GGM3</accession>
<name>A0A4Z1GGM3_9HELO</name>
<evidence type="ECO:0000256" key="1">
    <source>
        <dbReference type="SAM" id="Phobius"/>
    </source>
</evidence>
<gene>
    <name evidence="2" type="ORF">BHYA_0233g00090</name>
</gene>
<sequence length="345" mass="37396">MGALETVGDVTISSNKESSVKFPELRSAEVVTLNGNISTSLENVSQIDIRQPILVGQYAIIQMPALNVTFPALKSCGSLTTWGNISELSMPVLVGGKDIDDPISIDVQTIYESSVPINFDALTNAADLDVKGFVEPYVFYPMLLAIRILESDIDNLNSLNMPLLANVSSISATVNGNVSFPRLVNATDILIQGQVSSLSLPALQYLNESLRVQTYRPFDCTSLRAVFDNTSTTFAAQYGYNSPEYESREFRCQSYFVGEPKKGLSQDVQNGLGFGLGLGGGLAAILGFAWLLRWVRKRKARKLSAKVGENAEGESSEITEVVATVGNPREPEIRVNSIAEVSRAV</sequence>
<keyword evidence="3" id="KW-1185">Reference proteome</keyword>
<feature type="transmembrane region" description="Helical" evidence="1">
    <location>
        <begin position="271"/>
        <end position="292"/>
    </location>
</feature>
<protein>
    <submittedName>
        <fullName evidence="2">Uncharacterized protein</fullName>
    </submittedName>
</protein>
<evidence type="ECO:0000313" key="3">
    <source>
        <dbReference type="Proteomes" id="UP000297814"/>
    </source>
</evidence>
<proteinExistence type="predicted"/>
<dbReference type="AlphaFoldDB" id="A0A4Z1GGM3"/>
<dbReference type="Proteomes" id="UP000297814">
    <property type="component" value="Unassembled WGS sequence"/>
</dbReference>
<keyword evidence="1" id="KW-0472">Membrane</keyword>
<keyword evidence="1" id="KW-0812">Transmembrane</keyword>
<evidence type="ECO:0000313" key="2">
    <source>
        <dbReference type="EMBL" id="TGO33661.1"/>
    </source>
</evidence>
<comment type="caution">
    <text evidence="2">The sequence shown here is derived from an EMBL/GenBank/DDBJ whole genome shotgun (WGS) entry which is preliminary data.</text>
</comment>
<reference evidence="2 3" key="1">
    <citation type="submission" date="2017-12" db="EMBL/GenBank/DDBJ databases">
        <title>Comparative genomics of Botrytis spp.</title>
        <authorList>
            <person name="Valero-Jimenez C.A."/>
            <person name="Tapia P."/>
            <person name="Veloso J."/>
            <person name="Silva-Moreno E."/>
            <person name="Staats M."/>
            <person name="Valdes J.H."/>
            <person name="Van Kan J.A.L."/>
        </authorList>
    </citation>
    <scope>NUCLEOTIDE SEQUENCE [LARGE SCALE GENOMIC DNA]</scope>
    <source>
        <strain evidence="2 3">Bh0001</strain>
    </source>
</reference>
<keyword evidence="1" id="KW-1133">Transmembrane helix</keyword>